<feature type="region of interest" description="Disordered" evidence="1">
    <location>
        <begin position="55"/>
        <end position="78"/>
    </location>
</feature>
<keyword evidence="3" id="KW-1185">Reference proteome</keyword>
<sequence>MNKNTDKLIRRTTMVGTVVASYFLLTADYGPEPNVLDPIRNAILSAQQSMKEFILGTKKREEDNDAKKVDANGEKRNP</sequence>
<gene>
    <name evidence="2" type="ORF">RND81_02G123100</name>
</gene>
<organism evidence="2 3">
    <name type="scientific">Saponaria officinalis</name>
    <name type="common">Common soapwort</name>
    <name type="synonym">Lychnis saponaria</name>
    <dbReference type="NCBI Taxonomy" id="3572"/>
    <lineage>
        <taxon>Eukaryota</taxon>
        <taxon>Viridiplantae</taxon>
        <taxon>Streptophyta</taxon>
        <taxon>Embryophyta</taxon>
        <taxon>Tracheophyta</taxon>
        <taxon>Spermatophyta</taxon>
        <taxon>Magnoliopsida</taxon>
        <taxon>eudicotyledons</taxon>
        <taxon>Gunneridae</taxon>
        <taxon>Pentapetalae</taxon>
        <taxon>Caryophyllales</taxon>
        <taxon>Caryophyllaceae</taxon>
        <taxon>Caryophylleae</taxon>
        <taxon>Saponaria</taxon>
    </lineage>
</organism>
<dbReference type="PANTHER" id="PTHR37696:SF1">
    <property type="entry name" value="ADENYLOSUCCINATE SYNTHETASE-RELATED"/>
    <property type="match status" value="1"/>
</dbReference>
<proteinExistence type="predicted"/>
<dbReference type="PANTHER" id="PTHR37696">
    <property type="entry name" value="ADENYLOSUCCINATE SYNTHETASE-RELATED"/>
    <property type="match status" value="1"/>
</dbReference>
<comment type="caution">
    <text evidence="2">The sequence shown here is derived from an EMBL/GenBank/DDBJ whole genome shotgun (WGS) entry which is preliminary data.</text>
</comment>
<accession>A0AAW1MTH3</accession>
<protein>
    <submittedName>
        <fullName evidence="2">Uncharacterized protein</fullName>
    </submittedName>
</protein>
<feature type="compositionally biased region" description="Basic and acidic residues" evidence="1">
    <location>
        <begin position="58"/>
        <end position="78"/>
    </location>
</feature>
<dbReference type="EMBL" id="JBDFQZ010000002">
    <property type="protein sequence ID" value="KAK9749393.1"/>
    <property type="molecule type" value="Genomic_DNA"/>
</dbReference>
<name>A0AAW1MTH3_SAPOF</name>
<dbReference type="AlphaFoldDB" id="A0AAW1MTH3"/>
<evidence type="ECO:0000313" key="2">
    <source>
        <dbReference type="EMBL" id="KAK9749393.1"/>
    </source>
</evidence>
<evidence type="ECO:0000256" key="1">
    <source>
        <dbReference type="SAM" id="MobiDB-lite"/>
    </source>
</evidence>
<dbReference type="Proteomes" id="UP001443914">
    <property type="component" value="Unassembled WGS sequence"/>
</dbReference>
<reference evidence="2" key="1">
    <citation type="submission" date="2024-03" db="EMBL/GenBank/DDBJ databases">
        <title>WGS assembly of Saponaria officinalis var. Norfolk2.</title>
        <authorList>
            <person name="Jenkins J."/>
            <person name="Shu S."/>
            <person name="Grimwood J."/>
            <person name="Barry K."/>
            <person name="Goodstein D."/>
            <person name="Schmutz J."/>
            <person name="Leebens-Mack J."/>
            <person name="Osbourn A."/>
        </authorList>
    </citation>
    <scope>NUCLEOTIDE SEQUENCE [LARGE SCALE GENOMIC DNA]</scope>
    <source>
        <strain evidence="2">JIC</strain>
    </source>
</reference>
<evidence type="ECO:0000313" key="3">
    <source>
        <dbReference type="Proteomes" id="UP001443914"/>
    </source>
</evidence>